<keyword evidence="5 7" id="KW-0408">Iron</keyword>
<accession>H5X6M2</accession>
<evidence type="ECO:0000256" key="7">
    <source>
        <dbReference type="PIRSR" id="PIRSR602401-1"/>
    </source>
</evidence>
<dbReference type="SUPFAM" id="SSF48264">
    <property type="entry name" value="Cytochrome P450"/>
    <property type="match status" value="1"/>
</dbReference>
<dbReference type="InterPro" id="IPR017972">
    <property type="entry name" value="Cyt_P450_CS"/>
</dbReference>
<dbReference type="PROSITE" id="PS00086">
    <property type="entry name" value="CYTOCHROME_P450"/>
    <property type="match status" value="1"/>
</dbReference>
<dbReference type="RefSeq" id="WP_009154628.1">
    <property type="nucleotide sequence ID" value="NZ_CM001439.1"/>
</dbReference>
<evidence type="ECO:0000256" key="5">
    <source>
        <dbReference type="ARBA" id="ARBA00023004"/>
    </source>
</evidence>
<dbReference type="InterPro" id="IPR002401">
    <property type="entry name" value="Cyt_P450_E_grp-I"/>
</dbReference>
<keyword evidence="11" id="KW-1185">Reference proteome</keyword>
<name>H5X6M2_9PSEU</name>
<gene>
    <name evidence="10" type="ORF">SacmaDRAFT_3007</name>
</gene>
<keyword evidence="6 8" id="KW-0503">Monooxygenase</keyword>
<evidence type="ECO:0000256" key="1">
    <source>
        <dbReference type="ARBA" id="ARBA00010617"/>
    </source>
</evidence>
<dbReference type="eggNOG" id="COG2124">
    <property type="taxonomic scope" value="Bacteria"/>
</dbReference>
<dbReference type="PANTHER" id="PTHR24291">
    <property type="entry name" value="CYTOCHROME P450 FAMILY 4"/>
    <property type="match status" value="1"/>
</dbReference>
<evidence type="ECO:0000256" key="4">
    <source>
        <dbReference type="ARBA" id="ARBA00023002"/>
    </source>
</evidence>
<evidence type="ECO:0000256" key="2">
    <source>
        <dbReference type="ARBA" id="ARBA00022617"/>
    </source>
</evidence>
<dbReference type="CDD" id="cd20620">
    <property type="entry name" value="CYP132-like"/>
    <property type="match status" value="1"/>
</dbReference>
<evidence type="ECO:0000256" key="8">
    <source>
        <dbReference type="RuleBase" id="RU000461"/>
    </source>
</evidence>
<protein>
    <submittedName>
        <fullName evidence="10">Cytochrome P450</fullName>
    </submittedName>
</protein>
<dbReference type="Gene3D" id="1.10.630.10">
    <property type="entry name" value="Cytochrome P450"/>
    <property type="match status" value="1"/>
</dbReference>
<dbReference type="GO" id="GO:0004497">
    <property type="term" value="F:monooxygenase activity"/>
    <property type="evidence" value="ECO:0007669"/>
    <property type="project" value="UniProtKB-KW"/>
</dbReference>
<dbReference type="HOGENOM" id="CLU_001570_5_1_11"/>
<dbReference type="Pfam" id="PF00067">
    <property type="entry name" value="p450"/>
    <property type="match status" value="1"/>
</dbReference>
<dbReference type="GO" id="GO:0005506">
    <property type="term" value="F:iron ion binding"/>
    <property type="evidence" value="ECO:0007669"/>
    <property type="project" value="InterPro"/>
</dbReference>
<dbReference type="InterPro" id="IPR001128">
    <property type="entry name" value="Cyt_P450"/>
</dbReference>
<reference evidence="10 11" key="1">
    <citation type="journal article" date="2012" name="Stand. Genomic Sci.">
        <title>Genome sequence of the ocean sediment bacterium Saccharomonospora marina type strain (XMU15(T)).</title>
        <authorList>
            <person name="Klenk H.P."/>
            <person name="Lu M."/>
            <person name="Lucas S."/>
            <person name="Lapidus A."/>
            <person name="Copeland A."/>
            <person name="Pitluck S."/>
            <person name="Goodwin L.A."/>
            <person name="Han C."/>
            <person name="Tapia R."/>
            <person name="Brambilla E.M."/>
            <person name="Potter G."/>
            <person name="Land M."/>
            <person name="Ivanova N."/>
            <person name="Rohde M."/>
            <person name="Goker M."/>
            <person name="Detter J.C."/>
            <person name="Li W.J."/>
            <person name="Kyrpides N.C."/>
            <person name="Woyke T."/>
        </authorList>
    </citation>
    <scope>NUCLEOTIDE SEQUENCE [LARGE SCALE GENOMIC DNA]</scope>
    <source>
        <strain evidence="10 11">XMU15</strain>
    </source>
</reference>
<dbReference type="AlphaFoldDB" id="H5X6M2"/>
<keyword evidence="2 7" id="KW-0349">Heme</keyword>
<comment type="cofactor">
    <cofactor evidence="7">
        <name>heme</name>
        <dbReference type="ChEBI" id="CHEBI:30413"/>
    </cofactor>
</comment>
<sequence>MTVKGSTGPTKSRSTPPGPISMLRSTIAFQRSPLDYLGGLIKTYGDVLTFRLPTSRIVVLSHPHHVKHVLQQRAGNYPRDTAAHKMARNMFGNGLATISGGPQWRRQRRLVQPSFHYQRVAAMSEHMLTVIGETLQRWQRLAAEGEILQTNKEMRQLTLRVVAKALFSLDEEERVARFARAVDRMDHELSAYMRFPIVPLSVPTAGHRRFWASLGKVSDIITYVIERQRADPVDRGDLLSLLMQTQDDETGERMSDEQLRDEIFVMLFAGHETSANVLTWVLYRLARHVDVQKRVQQELAQELGGRDPALADCAKLVFTRCLIDETMRLYPQQWQGWRSTAEDDEIGGYRIPAGTDIFFSTYHVHRHPEFWDEPEAFRPQRFLPEQVARRDRSAYIPFGSGPHLCVGNQFALTEMLLLLASVLQRFDVTLAEDVTVAPKPLVTLGPQREVPIRLLPRN</sequence>
<evidence type="ECO:0000256" key="6">
    <source>
        <dbReference type="ARBA" id="ARBA00023033"/>
    </source>
</evidence>
<evidence type="ECO:0000256" key="9">
    <source>
        <dbReference type="SAM" id="MobiDB-lite"/>
    </source>
</evidence>
<proteinExistence type="inferred from homology"/>
<feature type="region of interest" description="Disordered" evidence="9">
    <location>
        <begin position="1"/>
        <end position="20"/>
    </location>
</feature>
<dbReference type="GO" id="GO:0020037">
    <property type="term" value="F:heme binding"/>
    <property type="evidence" value="ECO:0007669"/>
    <property type="project" value="InterPro"/>
</dbReference>
<dbReference type="STRING" id="882083.SacmaDRAFT_3007"/>
<comment type="similarity">
    <text evidence="1 8">Belongs to the cytochrome P450 family.</text>
</comment>
<evidence type="ECO:0000256" key="3">
    <source>
        <dbReference type="ARBA" id="ARBA00022723"/>
    </source>
</evidence>
<dbReference type="PANTHER" id="PTHR24291:SF50">
    <property type="entry name" value="BIFUNCTIONAL ALBAFLAVENONE MONOOXYGENASE_TERPENE SYNTHASE"/>
    <property type="match status" value="1"/>
</dbReference>
<dbReference type="PRINTS" id="PR00463">
    <property type="entry name" value="EP450I"/>
</dbReference>
<dbReference type="Proteomes" id="UP000004926">
    <property type="component" value="Chromosome"/>
</dbReference>
<feature type="compositionally biased region" description="Polar residues" evidence="9">
    <location>
        <begin position="1"/>
        <end position="15"/>
    </location>
</feature>
<keyword evidence="3 7" id="KW-0479">Metal-binding</keyword>
<dbReference type="InterPro" id="IPR050196">
    <property type="entry name" value="Cytochrome_P450_Monoox"/>
</dbReference>
<organism evidence="10 11">
    <name type="scientific">Saccharomonospora marina XMU15</name>
    <dbReference type="NCBI Taxonomy" id="882083"/>
    <lineage>
        <taxon>Bacteria</taxon>
        <taxon>Bacillati</taxon>
        <taxon>Actinomycetota</taxon>
        <taxon>Actinomycetes</taxon>
        <taxon>Pseudonocardiales</taxon>
        <taxon>Pseudonocardiaceae</taxon>
        <taxon>Saccharomonospora</taxon>
    </lineage>
</organism>
<dbReference type="GO" id="GO:0016705">
    <property type="term" value="F:oxidoreductase activity, acting on paired donors, with incorporation or reduction of molecular oxygen"/>
    <property type="evidence" value="ECO:0007669"/>
    <property type="project" value="InterPro"/>
</dbReference>
<feature type="binding site" description="axial binding residue" evidence="7">
    <location>
        <position position="405"/>
    </location>
    <ligand>
        <name>heme</name>
        <dbReference type="ChEBI" id="CHEBI:30413"/>
    </ligand>
    <ligandPart>
        <name>Fe</name>
        <dbReference type="ChEBI" id="CHEBI:18248"/>
    </ligandPart>
</feature>
<dbReference type="EMBL" id="CM001439">
    <property type="protein sequence ID" value="EHR51243.1"/>
    <property type="molecule type" value="Genomic_DNA"/>
</dbReference>
<evidence type="ECO:0000313" key="11">
    <source>
        <dbReference type="Proteomes" id="UP000004926"/>
    </source>
</evidence>
<dbReference type="PRINTS" id="PR00385">
    <property type="entry name" value="P450"/>
</dbReference>
<evidence type="ECO:0000313" key="10">
    <source>
        <dbReference type="EMBL" id="EHR51243.1"/>
    </source>
</evidence>
<dbReference type="OrthoDB" id="5290182at2"/>
<keyword evidence="4 8" id="KW-0560">Oxidoreductase</keyword>
<dbReference type="InterPro" id="IPR036396">
    <property type="entry name" value="Cyt_P450_sf"/>
</dbReference>